<dbReference type="CDD" id="cd18041">
    <property type="entry name" value="DEXXQc_DNA2"/>
    <property type="match status" value="1"/>
</dbReference>
<dbReference type="GO" id="GO:0006281">
    <property type="term" value="P:DNA repair"/>
    <property type="evidence" value="ECO:0007669"/>
    <property type="project" value="UniProtKB-KW"/>
</dbReference>
<keyword evidence="20" id="KW-0539">Nucleus</keyword>
<keyword evidence="10" id="KW-0547">Nucleotide-binding</keyword>
<evidence type="ECO:0000256" key="15">
    <source>
        <dbReference type="ARBA" id="ARBA00022840"/>
    </source>
</evidence>
<evidence type="ECO:0000256" key="1">
    <source>
        <dbReference type="ARBA" id="ARBA00001966"/>
    </source>
</evidence>
<dbReference type="CDD" id="cd18808">
    <property type="entry name" value="SF1_C_Upf1"/>
    <property type="match status" value="1"/>
</dbReference>
<dbReference type="InterPro" id="IPR014808">
    <property type="entry name" value="DNA_replication_fac_Dna2_N"/>
</dbReference>
<keyword evidence="8" id="KW-0540">Nuclease</keyword>
<evidence type="ECO:0000313" key="28">
    <source>
        <dbReference type="Proteomes" id="UP000199727"/>
    </source>
</evidence>
<name>A0A854QC91_CRYNE</name>
<evidence type="ECO:0000256" key="18">
    <source>
        <dbReference type="ARBA" id="ARBA00023125"/>
    </source>
</evidence>
<dbReference type="CDD" id="cd22318">
    <property type="entry name" value="DNA2_N-like"/>
    <property type="match status" value="1"/>
</dbReference>
<comment type="cofactor">
    <cofactor evidence="1">
        <name>[4Fe-4S] cluster</name>
        <dbReference type="ChEBI" id="CHEBI:49883"/>
    </cofactor>
</comment>
<dbReference type="GO" id="GO:0046872">
    <property type="term" value="F:metal ion binding"/>
    <property type="evidence" value="ECO:0007669"/>
    <property type="project" value="UniProtKB-KW"/>
</dbReference>
<dbReference type="GO" id="GO:0016787">
    <property type="term" value="F:hydrolase activity"/>
    <property type="evidence" value="ECO:0007669"/>
    <property type="project" value="UniProtKB-KW"/>
</dbReference>
<protein>
    <recommendedName>
        <fullName evidence="5">DNA replication ATP-dependent helicase/nuclease DNA2</fullName>
        <ecNumber evidence="4">3.6.4.12</ecNumber>
    </recommendedName>
</protein>
<evidence type="ECO:0000256" key="6">
    <source>
        <dbReference type="ARBA" id="ARBA00022485"/>
    </source>
</evidence>
<accession>A0A854QC91</accession>
<dbReference type="InterPro" id="IPR027417">
    <property type="entry name" value="P-loop_NTPase"/>
</dbReference>
<feature type="domain" description="DNA2/NAM7 helicase helicase" evidence="25">
    <location>
        <begin position="944"/>
        <end position="1034"/>
    </location>
</feature>
<dbReference type="EC" id="3.6.4.12" evidence="4"/>
<keyword evidence="6" id="KW-0004">4Fe-4S</keyword>
<evidence type="ECO:0000256" key="10">
    <source>
        <dbReference type="ARBA" id="ARBA00022741"/>
    </source>
</evidence>
<keyword evidence="14 27" id="KW-0347">Helicase</keyword>
<feature type="compositionally biased region" description="Polar residues" evidence="23">
    <location>
        <begin position="95"/>
        <end position="111"/>
    </location>
</feature>
<evidence type="ECO:0000256" key="21">
    <source>
        <dbReference type="ARBA" id="ARBA00023268"/>
    </source>
</evidence>
<dbReference type="PANTHER" id="PTHR43788:SF8">
    <property type="entry name" value="DNA-BINDING PROTEIN SMUBP-2"/>
    <property type="match status" value="1"/>
</dbReference>
<feature type="domain" description="DNA replication factor Dna2 N-terminal" evidence="24">
    <location>
        <begin position="339"/>
        <end position="547"/>
    </location>
</feature>
<keyword evidence="13" id="KW-0378">Hydrolase</keyword>
<dbReference type="InterPro" id="IPR041679">
    <property type="entry name" value="DNA2/NAM7-like_C"/>
</dbReference>
<comment type="catalytic activity">
    <reaction evidence="22">
        <text>ATP + H2O = ADP + phosphate + H(+)</text>
        <dbReference type="Rhea" id="RHEA:13065"/>
        <dbReference type="ChEBI" id="CHEBI:15377"/>
        <dbReference type="ChEBI" id="CHEBI:15378"/>
        <dbReference type="ChEBI" id="CHEBI:30616"/>
        <dbReference type="ChEBI" id="CHEBI:43474"/>
        <dbReference type="ChEBI" id="CHEBI:456216"/>
        <dbReference type="EC" id="3.6.4.12"/>
    </reaction>
</comment>
<dbReference type="GO" id="GO:0017116">
    <property type="term" value="F:single-stranded DNA helicase activity"/>
    <property type="evidence" value="ECO:0007669"/>
    <property type="project" value="InterPro"/>
</dbReference>
<dbReference type="InterPro" id="IPR041677">
    <property type="entry name" value="DNA2/NAM7_AAA_11"/>
</dbReference>
<sequence>MPLFHSGGTRPSAKNSASSNIPRHKTRPNDENQRTTNEHHKPLSCPKETLLQEERSHNVQKTPKKARNELKSDEQSMMDDLLAGLDASVFEWGRTPSQGSQSRSTRPSQHSPLKGKKRRPQNISLEEQMPPAKKAKPLSPKKVVAFGNPDLKPFRIIPKSPTKPITGKERNISSAFRSTTVKQGTIDSPTNVEQIIPLVQVKRESSPLEAKSDEIVEMDIKPVLEPTEALDGVKKESPDIDDDDMFEFDFNVDDLAVTDEDLSATVPPPKIKYPILHPAVPPAAQGYAPTPWARCTVEAVFGGLLFEDGVIPSTSELERIEVVEVSFAKSLIITLTEGGARGVVHLKDRWADTEVRKGDIINIISPLLATQTTKPISVTFKDPSTFLIHHPDLMITMTSIANAMPCPRKPIIQSLIRTPGPPTKPLLYGNLLHSLLQGALLQQDFDAGGTFRRLDAELKKDEIKLDIWSTDMGILDVREEVGVKAGRGFEVFGERYITKDPKPEGELHSSAGDQPALLAINGLHEVEEEIWSPKWGLKGKVDASVQAKIIRDPLHGSQAEEHVAPFEIKTGRSVGVMAHRAQTMLYTLLMEDRYGVPVPAGLLYYSALDTILRVEAKQNEIRALIMARNELAMYISKQRKVPKHLPEGNRPVEILRKSVVKKEMLKEEKREEKLETEVEEAFLPPTIDNMRDCKMCYAVESCMLYRKVIDKVPQDPEDPIAQLYEEHTGHMTEKDAEFYKKWDTLLTVEEQDTVKFRSQLWTMTAKQREKNGRCFSDMIIESYSNDLGKSLAKIHRHSYTFIRAPSAISENTTSLLSGHIAKGDPVSLSIEPDLLCMWRGFVTDLTQTSVTVGVTYVINTDALLKRTGREHRVLKASDGQSRDKVVFRIDKDEMASGMMRMRNNLAQLFYKNGDGARRRLIVDQAAPEFEPSWRPEPSEIPPSLNSDQQKAMESVLTARDYSLILGMPGTGKTTTIAEIIKALVARGKSVLLTSYTHSAVDAILMKLADAEFGVLRLGNIDKVHPDVQHLTLEAYEASASMDQLNARLMTPPVVAATCLAIDHPLFFRRRFDYCIVDEASQITLPTCIGPLRMADKFVLVGDHYQLPPIVRHAEARRGGLDVSLFRHLSATHPSAVVDLSYQYRMNEDIMALSNKLVYEGRLKCGNEQVAQSGLKLRSRKRCKEIFGDAGCTCDQGKRCWIQDLLEESAKCVFIDTDRIPALDSRVGDLVQNETEAKLVQQLSTALIASGVRQEDIAIITPYRQQIKLLSSYLKPIPRVEILTADKSQGRDKDCILVSLVRSNESGNIGDLLRDWRRINVSFTRAKKKLVIFASAKTLNADPLFKEFLELVREKGFEKKLKKGDDKLHRVEVPNFQVPTQDKGKERVKIEKKERTIVAGAGKRILNGRGPFVKEVMVGERDR</sequence>
<keyword evidence="18" id="KW-0238">DNA-binding</keyword>
<keyword evidence="21" id="KW-0511">Multifunctional enzyme</keyword>
<evidence type="ECO:0000256" key="19">
    <source>
        <dbReference type="ARBA" id="ARBA00023204"/>
    </source>
</evidence>
<evidence type="ECO:0000256" key="13">
    <source>
        <dbReference type="ARBA" id="ARBA00022801"/>
    </source>
</evidence>
<dbReference type="GO" id="GO:0005634">
    <property type="term" value="C:nucleus"/>
    <property type="evidence" value="ECO:0007669"/>
    <property type="project" value="UniProtKB-SubCell"/>
</dbReference>
<dbReference type="EMBL" id="AMKT01000049">
    <property type="protein sequence ID" value="OXG19935.1"/>
    <property type="molecule type" value="Genomic_DNA"/>
</dbReference>
<keyword evidence="16" id="KW-0408">Iron</keyword>
<reference evidence="27 28" key="1">
    <citation type="submission" date="2017-06" db="EMBL/GenBank/DDBJ databases">
        <title>Global population genomics of the pathogenic fungus Cryptococcus neoformans var. grubii.</title>
        <authorList>
            <person name="Cuomo C."/>
            <person name="Litvintseva A."/>
            <person name="Chen Y."/>
            <person name="Young S."/>
            <person name="Zeng Q."/>
            <person name="Chapman S."/>
            <person name="Gujja S."/>
            <person name="Saif S."/>
            <person name="Birren B."/>
        </authorList>
    </citation>
    <scope>NUCLEOTIDE SEQUENCE [LARGE SCALE GENOMIC DNA]</scope>
    <source>
        <strain evidence="27 28">Tu259-1</strain>
    </source>
</reference>
<dbReference type="InterPro" id="IPR011604">
    <property type="entry name" value="PDDEXK-like_dom_sf"/>
</dbReference>
<dbReference type="SUPFAM" id="SSF52540">
    <property type="entry name" value="P-loop containing nucleoside triphosphate hydrolases"/>
    <property type="match status" value="1"/>
</dbReference>
<dbReference type="Proteomes" id="UP000199727">
    <property type="component" value="Unassembled WGS sequence"/>
</dbReference>
<comment type="caution">
    <text evidence="27">The sequence shown here is derived from an EMBL/GenBank/DDBJ whole genome shotgun (WGS) entry which is preliminary data.</text>
</comment>
<keyword evidence="15" id="KW-0067">ATP-binding</keyword>
<evidence type="ECO:0000256" key="9">
    <source>
        <dbReference type="ARBA" id="ARBA00022723"/>
    </source>
</evidence>
<comment type="subcellular location">
    <subcellularLocation>
        <location evidence="2">Nucleus</location>
    </subcellularLocation>
</comment>
<dbReference type="GO" id="GO:0006260">
    <property type="term" value="P:DNA replication"/>
    <property type="evidence" value="ECO:0007669"/>
    <property type="project" value="UniProtKB-KW"/>
</dbReference>
<evidence type="ECO:0000256" key="11">
    <source>
        <dbReference type="ARBA" id="ARBA00022759"/>
    </source>
</evidence>
<evidence type="ECO:0000259" key="25">
    <source>
        <dbReference type="Pfam" id="PF13086"/>
    </source>
</evidence>
<dbReference type="OrthoDB" id="6513042at2759"/>
<feature type="region of interest" description="Disordered" evidence="23">
    <location>
        <begin position="1"/>
        <end position="146"/>
    </location>
</feature>
<dbReference type="Pfam" id="PF13087">
    <property type="entry name" value="AAA_12"/>
    <property type="match status" value="1"/>
</dbReference>
<evidence type="ECO:0000313" key="27">
    <source>
        <dbReference type="EMBL" id="OXG19935.1"/>
    </source>
</evidence>
<keyword evidence="9" id="KW-0479">Metal-binding</keyword>
<evidence type="ECO:0000256" key="14">
    <source>
        <dbReference type="ARBA" id="ARBA00022806"/>
    </source>
</evidence>
<evidence type="ECO:0000256" key="5">
    <source>
        <dbReference type="ARBA" id="ARBA00021516"/>
    </source>
</evidence>
<proteinExistence type="inferred from homology"/>
<organism evidence="27 28">
    <name type="scientific">Cryptococcus neoformans Tu259-1</name>
    <dbReference type="NCBI Taxonomy" id="1230072"/>
    <lineage>
        <taxon>Eukaryota</taxon>
        <taxon>Fungi</taxon>
        <taxon>Dikarya</taxon>
        <taxon>Basidiomycota</taxon>
        <taxon>Agaricomycotina</taxon>
        <taxon>Tremellomycetes</taxon>
        <taxon>Tremellales</taxon>
        <taxon>Cryptococcaceae</taxon>
        <taxon>Cryptococcus</taxon>
        <taxon>Cryptococcus neoformans species complex</taxon>
    </lineage>
</organism>
<keyword evidence="12" id="KW-0227">DNA damage</keyword>
<keyword evidence="19" id="KW-0234">DNA repair</keyword>
<feature type="domain" description="DNA2/NAM7 helicase helicase" evidence="25">
    <location>
        <begin position="1052"/>
        <end position="1110"/>
    </location>
</feature>
<evidence type="ECO:0000256" key="22">
    <source>
        <dbReference type="ARBA" id="ARBA00047995"/>
    </source>
</evidence>
<evidence type="ECO:0000256" key="4">
    <source>
        <dbReference type="ARBA" id="ARBA00012551"/>
    </source>
</evidence>
<keyword evidence="17" id="KW-0411">Iron-sulfur</keyword>
<dbReference type="GO" id="GO:0043139">
    <property type="term" value="F:5'-3' DNA helicase activity"/>
    <property type="evidence" value="ECO:0007669"/>
    <property type="project" value="TreeGrafter"/>
</dbReference>
<keyword evidence="7" id="KW-0235">DNA replication</keyword>
<comment type="similarity">
    <text evidence="3">Belongs to the DNA2/NAM7 helicase family.</text>
</comment>
<dbReference type="PANTHER" id="PTHR43788">
    <property type="entry name" value="DNA2/NAM7 HELICASE FAMILY MEMBER"/>
    <property type="match status" value="1"/>
</dbReference>
<evidence type="ECO:0000256" key="12">
    <source>
        <dbReference type="ARBA" id="ARBA00022763"/>
    </source>
</evidence>
<dbReference type="Pfam" id="PF08696">
    <property type="entry name" value="Dna2"/>
    <property type="match status" value="1"/>
</dbReference>
<dbReference type="InterPro" id="IPR047187">
    <property type="entry name" value="SF1_C_Upf1"/>
</dbReference>
<evidence type="ECO:0000256" key="16">
    <source>
        <dbReference type="ARBA" id="ARBA00023004"/>
    </source>
</evidence>
<feature type="compositionally biased region" description="Basic and acidic residues" evidence="23">
    <location>
        <begin position="27"/>
        <end position="41"/>
    </location>
</feature>
<evidence type="ECO:0000256" key="3">
    <source>
        <dbReference type="ARBA" id="ARBA00007913"/>
    </source>
</evidence>
<dbReference type="FunFam" id="3.40.50.300:FF:000789">
    <property type="entry name" value="DNA replication ATP-dependent helicase/nuclease DNA2"/>
    <property type="match status" value="1"/>
</dbReference>
<keyword evidence="11" id="KW-0255">Endonuclease</keyword>
<evidence type="ECO:0000256" key="23">
    <source>
        <dbReference type="SAM" id="MobiDB-lite"/>
    </source>
</evidence>
<dbReference type="FunFam" id="3.40.50.300:FF:001170">
    <property type="entry name" value="DNA replication helicase Dna2"/>
    <property type="match status" value="1"/>
</dbReference>
<dbReference type="GO" id="GO:0004519">
    <property type="term" value="F:endonuclease activity"/>
    <property type="evidence" value="ECO:0007669"/>
    <property type="project" value="UniProtKB-KW"/>
</dbReference>
<dbReference type="Gene3D" id="3.40.50.300">
    <property type="entry name" value="P-loop containing nucleotide triphosphate hydrolases"/>
    <property type="match status" value="2"/>
</dbReference>
<dbReference type="GO" id="GO:0051539">
    <property type="term" value="F:4 iron, 4 sulfur cluster binding"/>
    <property type="evidence" value="ECO:0007669"/>
    <property type="project" value="UniProtKB-KW"/>
</dbReference>
<evidence type="ECO:0000256" key="17">
    <source>
        <dbReference type="ARBA" id="ARBA00023014"/>
    </source>
</evidence>
<evidence type="ECO:0000256" key="7">
    <source>
        <dbReference type="ARBA" id="ARBA00022705"/>
    </source>
</evidence>
<evidence type="ECO:0000256" key="8">
    <source>
        <dbReference type="ARBA" id="ARBA00022722"/>
    </source>
</evidence>
<evidence type="ECO:0000256" key="2">
    <source>
        <dbReference type="ARBA" id="ARBA00004123"/>
    </source>
</evidence>
<dbReference type="Pfam" id="PF13086">
    <property type="entry name" value="AAA_11"/>
    <property type="match status" value="2"/>
</dbReference>
<dbReference type="InterPro" id="IPR050534">
    <property type="entry name" value="Coronavir_polyprotein_1ab"/>
</dbReference>
<dbReference type="GO" id="GO:0003677">
    <property type="term" value="F:DNA binding"/>
    <property type="evidence" value="ECO:0007669"/>
    <property type="project" value="UniProtKB-KW"/>
</dbReference>
<dbReference type="Gene3D" id="3.90.320.10">
    <property type="match status" value="1"/>
</dbReference>
<feature type="domain" description="DNA2/NAM7 helicase-like C-terminal" evidence="26">
    <location>
        <begin position="1120"/>
        <end position="1335"/>
    </location>
</feature>
<gene>
    <name evidence="27" type="ORF">C361_03996</name>
</gene>
<evidence type="ECO:0000259" key="24">
    <source>
        <dbReference type="Pfam" id="PF08696"/>
    </source>
</evidence>
<dbReference type="InterPro" id="IPR026851">
    <property type="entry name" value="Dna2/JHS1_DEXXQ-box"/>
</dbReference>
<evidence type="ECO:0000259" key="26">
    <source>
        <dbReference type="Pfam" id="PF13087"/>
    </source>
</evidence>
<evidence type="ECO:0000256" key="20">
    <source>
        <dbReference type="ARBA" id="ARBA00023242"/>
    </source>
</evidence>
<dbReference type="GO" id="GO:0005524">
    <property type="term" value="F:ATP binding"/>
    <property type="evidence" value="ECO:0007669"/>
    <property type="project" value="UniProtKB-KW"/>
</dbReference>
<feature type="compositionally biased region" description="Polar residues" evidence="23">
    <location>
        <begin position="12"/>
        <end position="21"/>
    </location>
</feature>